<dbReference type="Proteomes" id="UP000327013">
    <property type="component" value="Unassembled WGS sequence"/>
</dbReference>
<organism evidence="1 2">
    <name type="scientific">Carpinus fangiana</name>
    <dbReference type="NCBI Taxonomy" id="176857"/>
    <lineage>
        <taxon>Eukaryota</taxon>
        <taxon>Viridiplantae</taxon>
        <taxon>Streptophyta</taxon>
        <taxon>Embryophyta</taxon>
        <taxon>Tracheophyta</taxon>
        <taxon>Spermatophyta</taxon>
        <taxon>Magnoliopsida</taxon>
        <taxon>eudicotyledons</taxon>
        <taxon>Gunneridae</taxon>
        <taxon>Pentapetalae</taxon>
        <taxon>rosids</taxon>
        <taxon>fabids</taxon>
        <taxon>Fagales</taxon>
        <taxon>Betulaceae</taxon>
        <taxon>Carpinus</taxon>
    </lineage>
</organism>
<protein>
    <submittedName>
        <fullName evidence="1">Uncharacterized protein</fullName>
    </submittedName>
</protein>
<sequence>MERRAARNGSLWHKVVPVVAHNGGLTPVAEGAFHGAKQRNDLVVACWDVDANQLVVDGLGAREDCGGVGLRIDDGGHVLGELVASAAETGASTVHVIGVIAGGAAEGVGLKVVQLPQLRVAEVSGLEDVDVVGEVGVGVGEVFHLEVGEASSEALRNWAVGTKDGRHARLGGGGRRRQGSVDHWANGSMGVPAMVNGVPQSASSAERQYGQCQESRSCSMVVGCRCGMGGKEEEVGRAAHPTHSLHRPMCRPRQKLTEARAKSDALRVLVTAAFEGRGPASRGGGRHASKQKNGGLLIGWALHRSDGALARPASCCCAAARVHHEVGPVAHGKDRCSGGGGVFAAAHSLPVVGCVVYFAAGACSARLPPPVNTSRILQTRFTTKTCSTLHATVVAFEMQRSLRMPLPICRAYRTLAPSMAPPPICASRPRDRTCAVAVLTWTRTLLPCNYRIVYHSLVCGIGVLSQTSFVATCSVACRPPSYIQPSPAGAILVGICLAAWASPVVLHTSTARSPQLGIYSRGLSLQHVQAAIPSSPDPRARVAGTLQKQADTANMEVQLVSLGVHVPSRT</sequence>
<reference evidence="1 2" key="1">
    <citation type="submission" date="2019-06" db="EMBL/GenBank/DDBJ databases">
        <title>A chromosomal-level reference genome of Carpinus fangiana (Coryloideae, Betulaceae).</title>
        <authorList>
            <person name="Yang X."/>
            <person name="Wang Z."/>
            <person name="Zhang L."/>
            <person name="Hao G."/>
            <person name="Liu J."/>
            <person name="Yang Y."/>
        </authorList>
    </citation>
    <scope>NUCLEOTIDE SEQUENCE [LARGE SCALE GENOMIC DNA]</scope>
    <source>
        <strain evidence="1">Cfa_2016G</strain>
        <tissue evidence="1">Leaf</tissue>
    </source>
</reference>
<evidence type="ECO:0000313" key="2">
    <source>
        <dbReference type="Proteomes" id="UP000327013"/>
    </source>
</evidence>
<dbReference type="EMBL" id="VIBQ01000013">
    <property type="protein sequence ID" value="KAB8346322.1"/>
    <property type="molecule type" value="Genomic_DNA"/>
</dbReference>
<comment type="caution">
    <text evidence="1">The sequence shown here is derived from an EMBL/GenBank/DDBJ whole genome shotgun (WGS) entry which is preliminary data.</text>
</comment>
<evidence type="ECO:0000313" key="1">
    <source>
        <dbReference type="EMBL" id="KAB8346322.1"/>
    </source>
</evidence>
<dbReference type="AlphaFoldDB" id="A0A5N6KV88"/>
<proteinExistence type="predicted"/>
<accession>A0A5N6KV88</accession>
<gene>
    <name evidence="1" type="ORF">FH972_023366</name>
</gene>
<name>A0A5N6KV88_9ROSI</name>
<keyword evidence="2" id="KW-1185">Reference proteome</keyword>